<accession>A0ACB8QZS1</accession>
<dbReference type="Proteomes" id="UP000814128">
    <property type="component" value="Unassembled WGS sequence"/>
</dbReference>
<proteinExistence type="predicted"/>
<comment type="caution">
    <text evidence="1">The sequence shown here is derived from an EMBL/GenBank/DDBJ whole genome shotgun (WGS) entry which is preliminary data.</text>
</comment>
<reference evidence="1" key="2">
    <citation type="journal article" date="2022" name="New Phytol.">
        <title>Evolutionary transition to the ectomycorrhizal habit in the genomes of a hyperdiverse lineage of mushroom-forming fungi.</title>
        <authorList>
            <person name="Looney B."/>
            <person name="Miyauchi S."/>
            <person name="Morin E."/>
            <person name="Drula E."/>
            <person name="Courty P.E."/>
            <person name="Kohler A."/>
            <person name="Kuo A."/>
            <person name="LaButti K."/>
            <person name="Pangilinan J."/>
            <person name="Lipzen A."/>
            <person name="Riley R."/>
            <person name="Andreopoulos W."/>
            <person name="He G."/>
            <person name="Johnson J."/>
            <person name="Nolan M."/>
            <person name="Tritt A."/>
            <person name="Barry K.W."/>
            <person name="Grigoriev I.V."/>
            <person name="Nagy L.G."/>
            <person name="Hibbett D."/>
            <person name="Henrissat B."/>
            <person name="Matheny P.B."/>
            <person name="Labbe J."/>
            <person name="Martin F.M."/>
        </authorList>
    </citation>
    <scope>NUCLEOTIDE SEQUENCE</scope>
    <source>
        <strain evidence="1">EC-137</strain>
    </source>
</reference>
<sequence length="178" mass="18159">MRFAFFSLIVALVVSAVPVKRNAATVETDIANINTQVNNLNTAINTFAASPTLVNGLAIHTGAAPLESAVNTATSDTNASAAFTEAEGQTILTAIQSLATNVISTLSNLDGQHAKFAALPLAGSVQLVELDLQTLSSDTTAFENALIAKAPADLVPQANQVVSAISAAFSTAIATYAS</sequence>
<dbReference type="EMBL" id="MU273465">
    <property type="protein sequence ID" value="KAI0037160.1"/>
    <property type="molecule type" value="Genomic_DNA"/>
</dbReference>
<protein>
    <submittedName>
        <fullName evidence="1">Hydrophobic surface binding protein A-domain-containing protein</fullName>
    </submittedName>
</protein>
<organism evidence="1 2">
    <name type="scientific">Vararia minispora EC-137</name>
    <dbReference type="NCBI Taxonomy" id="1314806"/>
    <lineage>
        <taxon>Eukaryota</taxon>
        <taxon>Fungi</taxon>
        <taxon>Dikarya</taxon>
        <taxon>Basidiomycota</taxon>
        <taxon>Agaricomycotina</taxon>
        <taxon>Agaricomycetes</taxon>
        <taxon>Russulales</taxon>
        <taxon>Lachnocladiaceae</taxon>
        <taxon>Vararia</taxon>
    </lineage>
</organism>
<reference evidence="1" key="1">
    <citation type="submission" date="2021-02" db="EMBL/GenBank/DDBJ databases">
        <authorList>
            <consortium name="DOE Joint Genome Institute"/>
            <person name="Ahrendt S."/>
            <person name="Looney B.P."/>
            <person name="Miyauchi S."/>
            <person name="Morin E."/>
            <person name="Drula E."/>
            <person name="Courty P.E."/>
            <person name="Chicoki N."/>
            <person name="Fauchery L."/>
            <person name="Kohler A."/>
            <person name="Kuo A."/>
            <person name="Labutti K."/>
            <person name="Pangilinan J."/>
            <person name="Lipzen A."/>
            <person name="Riley R."/>
            <person name="Andreopoulos W."/>
            <person name="He G."/>
            <person name="Johnson J."/>
            <person name="Barry K.W."/>
            <person name="Grigoriev I.V."/>
            <person name="Nagy L."/>
            <person name="Hibbett D."/>
            <person name="Henrissat B."/>
            <person name="Matheny P.B."/>
            <person name="Labbe J."/>
            <person name="Martin F."/>
        </authorList>
    </citation>
    <scope>NUCLEOTIDE SEQUENCE</scope>
    <source>
        <strain evidence="1">EC-137</strain>
    </source>
</reference>
<evidence type="ECO:0000313" key="1">
    <source>
        <dbReference type="EMBL" id="KAI0037160.1"/>
    </source>
</evidence>
<gene>
    <name evidence="1" type="ORF">K488DRAFT_81385</name>
</gene>
<name>A0ACB8QZS1_9AGAM</name>
<keyword evidence="2" id="KW-1185">Reference proteome</keyword>
<evidence type="ECO:0000313" key="2">
    <source>
        <dbReference type="Proteomes" id="UP000814128"/>
    </source>
</evidence>